<dbReference type="SMART" id="SM00708">
    <property type="entry name" value="PhBP"/>
    <property type="match status" value="1"/>
</dbReference>
<dbReference type="InterPro" id="IPR006170">
    <property type="entry name" value="PBP/GOBP"/>
</dbReference>
<proteinExistence type="predicted"/>
<feature type="chain" id="PRO_5042932775" description="Odorant binding protein" evidence="2">
    <location>
        <begin position="31"/>
        <end position="176"/>
    </location>
</feature>
<dbReference type="InterPro" id="IPR036728">
    <property type="entry name" value="PBP_GOBP_sf"/>
</dbReference>
<organism evidence="3 4">
    <name type="scientific">Gryllus longicercus</name>
    <dbReference type="NCBI Taxonomy" id="2509291"/>
    <lineage>
        <taxon>Eukaryota</taxon>
        <taxon>Metazoa</taxon>
        <taxon>Ecdysozoa</taxon>
        <taxon>Arthropoda</taxon>
        <taxon>Hexapoda</taxon>
        <taxon>Insecta</taxon>
        <taxon>Pterygota</taxon>
        <taxon>Neoptera</taxon>
        <taxon>Polyneoptera</taxon>
        <taxon>Orthoptera</taxon>
        <taxon>Ensifera</taxon>
        <taxon>Gryllidea</taxon>
        <taxon>Grylloidea</taxon>
        <taxon>Gryllidae</taxon>
        <taxon>Gryllinae</taxon>
        <taxon>Gryllus</taxon>
    </lineage>
</organism>
<dbReference type="Proteomes" id="UP001378592">
    <property type="component" value="Unassembled WGS sequence"/>
</dbReference>
<dbReference type="GO" id="GO:0005615">
    <property type="term" value="C:extracellular space"/>
    <property type="evidence" value="ECO:0007669"/>
    <property type="project" value="TreeGrafter"/>
</dbReference>
<name>A0AAN9VJL4_9ORTH</name>
<dbReference type="PANTHER" id="PTHR11857">
    <property type="entry name" value="ODORANT BINDING PROTEIN-RELATED"/>
    <property type="match status" value="1"/>
</dbReference>
<reference evidence="3 4" key="1">
    <citation type="submission" date="2024-03" db="EMBL/GenBank/DDBJ databases">
        <title>The genome assembly and annotation of the cricket Gryllus longicercus Weissman &amp; Gray.</title>
        <authorList>
            <person name="Szrajer S."/>
            <person name="Gray D."/>
            <person name="Ylla G."/>
        </authorList>
    </citation>
    <scope>NUCLEOTIDE SEQUENCE [LARGE SCALE GENOMIC DNA]</scope>
    <source>
        <strain evidence="3">DAG 2021-001</strain>
        <tissue evidence="3">Whole body minus gut</tissue>
    </source>
</reference>
<dbReference type="GO" id="GO:0005549">
    <property type="term" value="F:odorant binding"/>
    <property type="evidence" value="ECO:0007669"/>
    <property type="project" value="InterPro"/>
</dbReference>
<keyword evidence="1 2" id="KW-0732">Signal</keyword>
<evidence type="ECO:0008006" key="5">
    <source>
        <dbReference type="Google" id="ProtNLM"/>
    </source>
</evidence>
<gene>
    <name evidence="3" type="ORF">R5R35_007185</name>
</gene>
<accession>A0AAN9VJL4</accession>
<feature type="signal peptide" evidence="2">
    <location>
        <begin position="1"/>
        <end position="30"/>
    </location>
</feature>
<protein>
    <recommendedName>
        <fullName evidence="5">Odorant binding protein</fullName>
    </recommendedName>
</protein>
<comment type="caution">
    <text evidence="3">The sequence shown here is derived from an EMBL/GenBank/DDBJ whole genome shotgun (WGS) entry which is preliminary data.</text>
</comment>
<keyword evidence="4" id="KW-1185">Reference proteome</keyword>
<dbReference type="GO" id="GO:0007608">
    <property type="term" value="P:sensory perception of smell"/>
    <property type="evidence" value="ECO:0007669"/>
    <property type="project" value="TreeGrafter"/>
</dbReference>
<evidence type="ECO:0000256" key="2">
    <source>
        <dbReference type="SAM" id="SignalP"/>
    </source>
</evidence>
<dbReference type="PANTHER" id="PTHR11857:SF48">
    <property type="entry name" value="GENERAL ODORANT-BINDING PROTEIN 57C-RELATED"/>
    <property type="match status" value="1"/>
</dbReference>
<dbReference type="EMBL" id="JAZDUA010000187">
    <property type="protein sequence ID" value="KAK7865058.1"/>
    <property type="molecule type" value="Genomic_DNA"/>
</dbReference>
<evidence type="ECO:0000313" key="4">
    <source>
        <dbReference type="Proteomes" id="UP001378592"/>
    </source>
</evidence>
<dbReference type="CDD" id="cd23992">
    <property type="entry name" value="PBP_GOBP"/>
    <property type="match status" value="1"/>
</dbReference>
<sequence>MISRCVTAAAAAALLVGILCICEAHGAALAAENESPSYSEQMNSDLKNIRDCNHTFPIGLAAMNAVLVHQRLTGVGDENFQCFLHCLYIKYGWMDEEGSFLLGVVRTALRGSDLPPSAAQWLLYRCTSTRASDPCERALEFTRCFWTEAQEAPQHDDSFDFDQAFKQSLFDSKPRS</sequence>
<evidence type="ECO:0000313" key="3">
    <source>
        <dbReference type="EMBL" id="KAK7865058.1"/>
    </source>
</evidence>
<dbReference type="AlphaFoldDB" id="A0AAN9VJL4"/>
<dbReference type="Gene3D" id="1.10.238.20">
    <property type="entry name" value="Pheromone/general odorant binding protein domain"/>
    <property type="match status" value="1"/>
</dbReference>
<dbReference type="Pfam" id="PF01395">
    <property type="entry name" value="PBP_GOBP"/>
    <property type="match status" value="1"/>
</dbReference>
<evidence type="ECO:0000256" key="1">
    <source>
        <dbReference type="ARBA" id="ARBA00022729"/>
    </source>
</evidence>
<dbReference type="SUPFAM" id="SSF47565">
    <property type="entry name" value="Insect pheromone/odorant-binding proteins"/>
    <property type="match status" value="1"/>
</dbReference>